<evidence type="ECO:0000256" key="1">
    <source>
        <dbReference type="SAM" id="Coils"/>
    </source>
</evidence>
<protein>
    <submittedName>
        <fullName evidence="2">Uncharacterized protein</fullName>
    </submittedName>
</protein>
<reference evidence="3" key="1">
    <citation type="journal article" date="2019" name="Int. J. Syst. Evol. Microbiol.">
        <title>The Global Catalogue of Microorganisms (GCM) 10K type strain sequencing project: providing services to taxonomists for standard genome sequencing and annotation.</title>
        <authorList>
            <consortium name="The Broad Institute Genomics Platform"/>
            <consortium name="The Broad Institute Genome Sequencing Center for Infectious Disease"/>
            <person name="Wu L."/>
            <person name="Ma J."/>
        </authorList>
    </citation>
    <scope>NUCLEOTIDE SEQUENCE [LARGE SCALE GENOMIC DNA]</scope>
    <source>
        <strain evidence="3">CCUG 42001</strain>
    </source>
</reference>
<keyword evidence="1" id="KW-0175">Coiled coil</keyword>
<dbReference type="RefSeq" id="WP_253052375.1">
    <property type="nucleotide sequence ID" value="NZ_JAMXWN010000002.1"/>
</dbReference>
<evidence type="ECO:0000313" key="3">
    <source>
        <dbReference type="Proteomes" id="UP001596267"/>
    </source>
</evidence>
<keyword evidence="3" id="KW-1185">Reference proteome</keyword>
<dbReference type="Proteomes" id="UP001596267">
    <property type="component" value="Unassembled WGS sequence"/>
</dbReference>
<dbReference type="EMBL" id="JBHSTQ010000003">
    <property type="protein sequence ID" value="MFC6385932.1"/>
    <property type="molecule type" value="Genomic_DNA"/>
</dbReference>
<comment type="caution">
    <text evidence="2">The sequence shown here is derived from an EMBL/GenBank/DDBJ whole genome shotgun (WGS) entry which is preliminary data.</text>
</comment>
<feature type="coiled-coil region" evidence="1">
    <location>
        <begin position="21"/>
        <end position="62"/>
    </location>
</feature>
<name>A0ABW1WEC5_9BACL</name>
<accession>A0ABW1WEC5</accession>
<sequence>MSTSLSTKLIRKTFIKLHSDNKQLDLQILAIKNELDRIRAKYEQDMRNLQTTQEHLNQIEKEIKHFPKDGSK</sequence>
<proteinExistence type="predicted"/>
<gene>
    <name evidence="2" type="ORF">ACFP7A_04890</name>
</gene>
<evidence type="ECO:0000313" key="2">
    <source>
        <dbReference type="EMBL" id="MFC6385932.1"/>
    </source>
</evidence>
<organism evidence="2 3">
    <name type="scientific">Sporolactobacillus kofuensis</name>
    <dbReference type="NCBI Taxonomy" id="269672"/>
    <lineage>
        <taxon>Bacteria</taxon>
        <taxon>Bacillati</taxon>
        <taxon>Bacillota</taxon>
        <taxon>Bacilli</taxon>
        <taxon>Bacillales</taxon>
        <taxon>Sporolactobacillaceae</taxon>
        <taxon>Sporolactobacillus</taxon>
    </lineage>
</organism>